<keyword evidence="3" id="KW-1185">Reference proteome</keyword>
<protein>
    <submittedName>
        <fullName evidence="2">Uncharacterized protein</fullName>
    </submittedName>
</protein>
<organism evidence="2 3">
    <name type="scientific">Multifurca ochricompacta</name>
    <dbReference type="NCBI Taxonomy" id="376703"/>
    <lineage>
        <taxon>Eukaryota</taxon>
        <taxon>Fungi</taxon>
        <taxon>Dikarya</taxon>
        <taxon>Basidiomycota</taxon>
        <taxon>Agaricomycotina</taxon>
        <taxon>Agaricomycetes</taxon>
        <taxon>Russulales</taxon>
        <taxon>Russulaceae</taxon>
        <taxon>Multifurca</taxon>
    </lineage>
</organism>
<feature type="region of interest" description="Disordered" evidence="1">
    <location>
        <begin position="18"/>
        <end position="66"/>
    </location>
</feature>
<evidence type="ECO:0000313" key="2">
    <source>
        <dbReference type="EMBL" id="KAI0294695.1"/>
    </source>
</evidence>
<evidence type="ECO:0000256" key="1">
    <source>
        <dbReference type="SAM" id="MobiDB-lite"/>
    </source>
</evidence>
<dbReference type="EMBL" id="WTXG01000070">
    <property type="protein sequence ID" value="KAI0294695.1"/>
    <property type="molecule type" value="Genomic_DNA"/>
</dbReference>
<comment type="caution">
    <text evidence="2">The sequence shown here is derived from an EMBL/GenBank/DDBJ whole genome shotgun (WGS) entry which is preliminary data.</text>
</comment>
<proteinExistence type="predicted"/>
<gene>
    <name evidence="2" type="ORF">B0F90DRAFT_1670396</name>
</gene>
<name>A0AAD4LY50_9AGAM</name>
<reference evidence="2" key="1">
    <citation type="journal article" date="2022" name="New Phytol.">
        <title>Evolutionary transition to the ectomycorrhizal habit in the genomes of a hyperdiverse lineage of mushroom-forming fungi.</title>
        <authorList>
            <person name="Looney B."/>
            <person name="Miyauchi S."/>
            <person name="Morin E."/>
            <person name="Drula E."/>
            <person name="Courty P.E."/>
            <person name="Kohler A."/>
            <person name="Kuo A."/>
            <person name="LaButti K."/>
            <person name="Pangilinan J."/>
            <person name="Lipzen A."/>
            <person name="Riley R."/>
            <person name="Andreopoulos W."/>
            <person name="He G."/>
            <person name="Johnson J."/>
            <person name="Nolan M."/>
            <person name="Tritt A."/>
            <person name="Barry K.W."/>
            <person name="Grigoriev I.V."/>
            <person name="Nagy L.G."/>
            <person name="Hibbett D."/>
            <person name="Henrissat B."/>
            <person name="Matheny P.B."/>
            <person name="Labbe J."/>
            <person name="Martin F.M."/>
        </authorList>
    </citation>
    <scope>NUCLEOTIDE SEQUENCE</scope>
    <source>
        <strain evidence="2">BPL690</strain>
    </source>
</reference>
<evidence type="ECO:0000313" key="3">
    <source>
        <dbReference type="Proteomes" id="UP001203297"/>
    </source>
</evidence>
<sequence length="158" mass="17237">MAMDEGLGSTEFHSARARAVAGSPTPNANVINGPISFGSPPRKEFRGKGGGGTIEGAQTSEEEEKDWKRNGLGWVNGLEDPYHDVQIVIIIIILKPKVAGPTAEVEVEVELLRGQGFLPSVLPSFRSSFRSSFLFPLISLEEPVSRDYVELLSEREIE</sequence>
<dbReference type="Proteomes" id="UP001203297">
    <property type="component" value="Unassembled WGS sequence"/>
</dbReference>
<dbReference type="AlphaFoldDB" id="A0AAD4LY50"/>
<accession>A0AAD4LY50</accession>